<dbReference type="InterPro" id="IPR014001">
    <property type="entry name" value="Helicase_ATP-bd"/>
</dbReference>
<keyword evidence="7" id="KW-1185">Reference proteome</keyword>
<dbReference type="InterPro" id="IPR007527">
    <property type="entry name" value="Znf_SWIM"/>
</dbReference>
<dbReference type="PROSITE" id="PS51192">
    <property type="entry name" value="HELICASE_ATP_BIND_1"/>
    <property type="match status" value="1"/>
</dbReference>
<keyword evidence="2" id="KW-0863">Zinc-finger</keyword>
<dbReference type="Pfam" id="PF00176">
    <property type="entry name" value="SNF2-rel_dom"/>
    <property type="match status" value="1"/>
</dbReference>
<accession>A0ABV9NNU4</accession>
<dbReference type="InterPro" id="IPR000330">
    <property type="entry name" value="SNF2_N"/>
</dbReference>
<dbReference type="CDD" id="cd18793">
    <property type="entry name" value="SF2_C_SNF"/>
    <property type="match status" value="1"/>
</dbReference>
<protein>
    <submittedName>
        <fullName evidence="6">DEAD/DEAH box helicase</fullName>
        <ecNumber evidence="6">3.6.4.-</ecNumber>
    </submittedName>
</protein>
<dbReference type="PROSITE" id="PS50966">
    <property type="entry name" value="ZF_SWIM"/>
    <property type="match status" value="1"/>
</dbReference>
<keyword evidence="1 6" id="KW-0378">Hydrolase</keyword>
<dbReference type="PROSITE" id="PS51194">
    <property type="entry name" value="HELICASE_CTER"/>
    <property type="match status" value="1"/>
</dbReference>
<sequence length="1079" mass="124063">MRLTELTADALQHEVQAPEQLKIAQVYHQEESVKEMLWDQEKKRFRIYVERYRQRFAVDIYPDSMMEIKQTACSCDRSGVCVHILAALLYMGENRIHAWLAERDPSFTAPEPQAVSSWQDRETAALLAEFESLFVPPAASVDRFERTKLQIQFELKLYPSFYEEAPGSIELELKAGTERLYIVRSLPDFLHAVQAGEAYRFTEKFSFYPEEHAVDEDDLALLREASVLVNVQQMYEDRYAVRKEGDMRSFDIPAPFAASFLRLLKGRNVVVLAAEGQKQPFRLEDMEKPFRFEAEEVQEGAYTLHWKNGHQLQYFGSSYPVCYYKNRFLWIPEEQRSVIEKLYFQLSLADQPIITFSSTYLEPLASVLLPQLKAVGTVQTAEALDHKIDMIPLKARLLLDYAASRLTAQVIFQYGHEEINPFRENESRGERIIVRDMKKEYQLMALIEEAPLKYNGTELFIDHFPDLLYFLSSWLPVLSEEFEVYLPASLRDLIYLPEEAPEVTAEVDEGTGELSVHISTEAVPQDELDAIVEAVMEGRRYYERQDGTYIPLHDVSFDAVRELMERYRTAVGGKPSASMTMPLKEAFHLEEARILSARTDSFQKLIQRLLDPSDIDFEEPEQLLADMRDYQKTGYQWMTSLDYYGFGGVLADDMGLGKTLQTIAFLAGRKERGPLKQALILCPSSVTYNWKKELERFAPHLTAGIIGGAKSEREAQFTQYADRDVLISSYPVIRRDHSMFCERHFDVLILDEAQNVKNAGTKTAKAVRDLHCKTAFALSGTPIENALEELYSIFQIVLPGLFPGKEAFQSLEESAVAARIRPFILRRRKRDVLRELPEKLESVEYTELTQAQRTLYSTQLQLLRKEASEARLTDSWKEKSMQILAGLTRLRQICSHPGMFMEDYEGGSEKLERLMEYTEEALVNGRRIVIFSQFTTMLALMKERFDKRGADYFYLDGKTPGEERVQMAERFNSGEHDLFLVSLKAGGTGLNLTGGDTVILFDSWWNPAVEDQAADRVYRFGQKKVVQVTKMIAAGTIEEKIHEMQARKRDLLDRVVQPGETMLKTLGREEIEELLELDS</sequence>
<dbReference type="SUPFAM" id="SSF52540">
    <property type="entry name" value="P-loop containing nucleoside triphosphate hydrolases"/>
    <property type="match status" value="2"/>
</dbReference>
<comment type="caution">
    <text evidence="6">The sequence shown here is derived from an EMBL/GenBank/DDBJ whole genome shotgun (WGS) entry which is preliminary data.</text>
</comment>
<evidence type="ECO:0000313" key="6">
    <source>
        <dbReference type="EMBL" id="MFC4735028.1"/>
    </source>
</evidence>
<dbReference type="InterPro" id="IPR027417">
    <property type="entry name" value="P-loop_NTPase"/>
</dbReference>
<dbReference type="Gene3D" id="3.40.50.10810">
    <property type="entry name" value="Tandem AAA-ATPase domain"/>
    <property type="match status" value="1"/>
</dbReference>
<dbReference type="EC" id="3.6.4.-" evidence="6"/>
<evidence type="ECO:0000313" key="7">
    <source>
        <dbReference type="Proteomes" id="UP001595896"/>
    </source>
</evidence>
<dbReference type="InterPro" id="IPR038718">
    <property type="entry name" value="SNF2-like_sf"/>
</dbReference>
<proteinExistence type="predicted"/>
<feature type="domain" description="Helicase C-terminal" evidence="5">
    <location>
        <begin position="910"/>
        <end position="1067"/>
    </location>
</feature>
<feature type="domain" description="SWIM-type" evidence="3">
    <location>
        <begin position="56"/>
        <end position="92"/>
    </location>
</feature>
<evidence type="ECO:0000256" key="1">
    <source>
        <dbReference type="ARBA" id="ARBA00022801"/>
    </source>
</evidence>
<feature type="domain" description="Helicase ATP-binding" evidence="4">
    <location>
        <begin position="639"/>
        <end position="800"/>
    </location>
</feature>
<dbReference type="GO" id="GO:0016787">
    <property type="term" value="F:hydrolase activity"/>
    <property type="evidence" value="ECO:0007669"/>
    <property type="project" value="UniProtKB-KW"/>
</dbReference>
<organism evidence="6 7">
    <name type="scientific">Bacillus daqingensis</name>
    <dbReference type="NCBI Taxonomy" id="872396"/>
    <lineage>
        <taxon>Bacteria</taxon>
        <taxon>Bacillati</taxon>
        <taxon>Bacillota</taxon>
        <taxon>Bacilli</taxon>
        <taxon>Bacillales</taxon>
        <taxon>Bacillaceae</taxon>
        <taxon>Bacillus</taxon>
    </lineage>
</organism>
<dbReference type="EMBL" id="JBHSGK010000001">
    <property type="protein sequence ID" value="MFC4735028.1"/>
    <property type="molecule type" value="Genomic_DNA"/>
</dbReference>
<evidence type="ECO:0000259" key="4">
    <source>
        <dbReference type="PROSITE" id="PS51192"/>
    </source>
</evidence>
<dbReference type="RefSeq" id="WP_377907652.1">
    <property type="nucleotide sequence ID" value="NZ_JBHSGK010000001.1"/>
</dbReference>
<keyword evidence="6" id="KW-0547">Nucleotide-binding</keyword>
<dbReference type="PANTHER" id="PTHR10799">
    <property type="entry name" value="SNF2/RAD54 HELICASE FAMILY"/>
    <property type="match status" value="1"/>
</dbReference>
<keyword evidence="2" id="KW-0862">Zinc</keyword>
<evidence type="ECO:0000259" key="3">
    <source>
        <dbReference type="PROSITE" id="PS50966"/>
    </source>
</evidence>
<dbReference type="InterPro" id="IPR013663">
    <property type="entry name" value="Helicase_SWF/SNF/SWI_bac"/>
</dbReference>
<dbReference type="Proteomes" id="UP001595896">
    <property type="component" value="Unassembled WGS sequence"/>
</dbReference>
<keyword evidence="6" id="KW-0347">Helicase</keyword>
<dbReference type="InterPro" id="IPR001650">
    <property type="entry name" value="Helicase_C-like"/>
</dbReference>
<dbReference type="Pfam" id="PF08455">
    <property type="entry name" value="SNF2_assoc"/>
    <property type="match status" value="1"/>
</dbReference>
<evidence type="ECO:0000259" key="5">
    <source>
        <dbReference type="PROSITE" id="PS51194"/>
    </source>
</evidence>
<dbReference type="GO" id="GO:0004386">
    <property type="term" value="F:helicase activity"/>
    <property type="evidence" value="ECO:0007669"/>
    <property type="project" value="UniProtKB-KW"/>
</dbReference>
<keyword evidence="2" id="KW-0479">Metal-binding</keyword>
<dbReference type="SMART" id="SM00490">
    <property type="entry name" value="HELICc"/>
    <property type="match status" value="1"/>
</dbReference>
<dbReference type="SMART" id="SM00487">
    <property type="entry name" value="DEXDc"/>
    <property type="match status" value="1"/>
</dbReference>
<gene>
    <name evidence="6" type="ORF">ACFO4L_00395</name>
</gene>
<dbReference type="Gene3D" id="3.40.50.300">
    <property type="entry name" value="P-loop containing nucleotide triphosphate hydrolases"/>
    <property type="match status" value="1"/>
</dbReference>
<keyword evidence="6" id="KW-0067">ATP-binding</keyword>
<dbReference type="Pfam" id="PF00271">
    <property type="entry name" value="Helicase_C"/>
    <property type="match status" value="1"/>
</dbReference>
<evidence type="ECO:0000256" key="2">
    <source>
        <dbReference type="PROSITE-ProRule" id="PRU00325"/>
    </source>
</evidence>
<dbReference type="InterPro" id="IPR049730">
    <property type="entry name" value="SNF2/RAD54-like_C"/>
</dbReference>
<name>A0ABV9NNU4_9BACI</name>
<reference evidence="7" key="1">
    <citation type="journal article" date="2019" name="Int. J. Syst. Evol. Microbiol.">
        <title>The Global Catalogue of Microorganisms (GCM) 10K type strain sequencing project: providing services to taxonomists for standard genome sequencing and annotation.</title>
        <authorList>
            <consortium name="The Broad Institute Genomics Platform"/>
            <consortium name="The Broad Institute Genome Sequencing Center for Infectious Disease"/>
            <person name="Wu L."/>
            <person name="Ma J."/>
        </authorList>
    </citation>
    <scope>NUCLEOTIDE SEQUENCE [LARGE SCALE GENOMIC DNA]</scope>
    <source>
        <strain evidence="7">JCM 12165</strain>
    </source>
</reference>